<dbReference type="VEuPathDB" id="VectorBase:GAUT029251"/>
<sequence length="125" mass="14578">MFSYSLVTLCLMGFLIIARHETQASSIQRWNHRDYQFSNPNLRSLCPPKNEQPQMPLCKLGSFAYNPDPENCGTIYKCYLDANEFCEYDEECADNMVCHCSYCNHTRGGTLCLDSTLFRQFRKYN</sequence>
<organism evidence="2 3">
    <name type="scientific">Glossina austeni</name>
    <name type="common">Savannah tsetse fly</name>
    <dbReference type="NCBI Taxonomy" id="7395"/>
    <lineage>
        <taxon>Eukaryota</taxon>
        <taxon>Metazoa</taxon>
        <taxon>Ecdysozoa</taxon>
        <taxon>Arthropoda</taxon>
        <taxon>Hexapoda</taxon>
        <taxon>Insecta</taxon>
        <taxon>Pterygota</taxon>
        <taxon>Neoptera</taxon>
        <taxon>Endopterygota</taxon>
        <taxon>Diptera</taxon>
        <taxon>Brachycera</taxon>
        <taxon>Muscomorpha</taxon>
        <taxon>Hippoboscoidea</taxon>
        <taxon>Glossinidae</taxon>
        <taxon>Glossina</taxon>
    </lineage>
</organism>
<evidence type="ECO:0000313" key="2">
    <source>
        <dbReference type="EnsemblMetazoa" id="GAUT029251-PA"/>
    </source>
</evidence>
<protein>
    <recommendedName>
        <fullName evidence="4">Chitin-binding type-2 domain-containing protein</fullName>
    </recommendedName>
</protein>
<keyword evidence="3" id="KW-1185">Reference proteome</keyword>
<evidence type="ECO:0000313" key="3">
    <source>
        <dbReference type="Proteomes" id="UP000078200"/>
    </source>
</evidence>
<dbReference type="AlphaFoldDB" id="A0A1A9V8I5"/>
<proteinExistence type="predicted"/>
<keyword evidence="1" id="KW-0732">Signal</keyword>
<accession>A0A1A9V8I5</accession>
<reference evidence="2" key="1">
    <citation type="submission" date="2020-05" db="UniProtKB">
        <authorList>
            <consortium name="EnsemblMetazoa"/>
        </authorList>
    </citation>
    <scope>IDENTIFICATION</scope>
    <source>
        <strain evidence="2">TTRI</strain>
    </source>
</reference>
<dbReference type="EnsemblMetazoa" id="GAUT029251-RA">
    <property type="protein sequence ID" value="GAUT029251-PA"/>
    <property type="gene ID" value="GAUT029251"/>
</dbReference>
<feature type="signal peptide" evidence="1">
    <location>
        <begin position="1"/>
        <end position="24"/>
    </location>
</feature>
<evidence type="ECO:0008006" key="4">
    <source>
        <dbReference type="Google" id="ProtNLM"/>
    </source>
</evidence>
<feature type="chain" id="PRO_5008399149" description="Chitin-binding type-2 domain-containing protein" evidence="1">
    <location>
        <begin position="25"/>
        <end position="125"/>
    </location>
</feature>
<evidence type="ECO:0000256" key="1">
    <source>
        <dbReference type="SAM" id="SignalP"/>
    </source>
</evidence>
<name>A0A1A9V8I5_GLOAU</name>
<dbReference type="Proteomes" id="UP000078200">
    <property type="component" value="Unassembled WGS sequence"/>
</dbReference>